<keyword evidence="1" id="KW-0812">Transmembrane</keyword>
<comment type="caution">
    <text evidence="2">The sequence shown here is derived from an EMBL/GenBank/DDBJ whole genome shotgun (WGS) entry which is preliminary data.</text>
</comment>
<gene>
    <name evidence="2" type="ORF">ACFR99_12560</name>
</gene>
<evidence type="ECO:0000313" key="2">
    <source>
        <dbReference type="EMBL" id="MFD1564380.1"/>
    </source>
</evidence>
<evidence type="ECO:0000256" key="1">
    <source>
        <dbReference type="SAM" id="Phobius"/>
    </source>
</evidence>
<dbReference type="EMBL" id="JBHUDI010000007">
    <property type="protein sequence ID" value="MFD1564380.1"/>
    <property type="molecule type" value="Genomic_DNA"/>
</dbReference>
<name>A0ABD6BI77_9EURY</name>
<organism evidence="2 3">
    <name type="scientific">Haloarchaeobius amylolyticus</name>
    <dbReference type="NCBI Taxonomy" id="1198296"/>
    <lineage>
        <taxon>Archaea</taxon>
        <taxon>Methanobacteriati</taxon>
        <taxon>Methanobacteriota</taxon>
        <taxon>Stenosarchaea group</taxon>
        <taxon>Halobacteria</taxon>
        <taxon>Halobacteriales</taxon>
        <taxon>Halorubellaceae</taxon>
        <taxon>Haloarchaeobius</taxon>
    </lineage>
</organism>
<evidence type="ECO:0000313" key="3">
    <source>
        <dbReference type="Proteomes" id="UP001597076"/>
    </source>
</evidence>
<protein>
    <recommendedName>
        <fullName evidence="4">DUF3278 domain-containing protein</fullName>
    </recommendedName>
</protein>
<sequence>MGSAVEFTLIATMVIQFLLAGIVYVDMRQFNLDEFQRYDLAILVPLGGFLVLLYYTLKRDKFSKSKQDSFSYIRITKSKLTSIRTKLFALAFMTGVPFKMAGSQTPGSTSQLALLTISGISTLFLFRVLRQYQSE</sequence>
<keyword evidence="1" id="KW-1133">Transmembrane helix</keyword>
<evidence type="ECO:0008006" key="4">
    <source>
        <dbReference type="Google" id="ProtNLM"/>
    </source>
</evidence>
<accession>A0ABD6BI77</accession>
<dbReference type="RefSeq" id="WP_390287873.1">
    <property type="nucleotide sequence ID" value="NZ_JBHUDI010000007.1"/>
</dbReference>
<proteinExistence type="predicted"/>
<feature type="transmembrane region" description="Helical" evidence="1">
    <location>
        <begin position="7"/>
        <end position="25"/>
    </location>
</feature>
<feature type="transmembrane region" description="Helical" evidence="1">
    <location>
        <begin position="83"/>
        <end position="100"/>
    </location>
</feature>
<reference evidence="2 3" key="1">
    <citation type="journal article" date="2019" name="Int. J. Syst. Evol. Microbiol.">
        <title>The Global Catalogue of Microorganisms (GCM) 10K type strain sequencing project: providing services to taxonomists for standard genome sequencing and annotation.</title>
        <authorList>
            <consortium name="The Broad Institute Genomics Platform"/>
            <consortium name="The Broad Institute Genome Sequencing Center for Infectious Disease"/>
            <person name="Wu L."/>
            <person name="Ma J."/>
        </authorList>
    </citation>
    <scope>NUCLEOTIDE SEQUENCE [LARGE SCALE GENOMIC DNA]</scope>
    <source>
        <strain evidence="2 3">CGMCC 1.12230</strain>
    </source>
</reference>
<keyword evidence="1" id="KW-0472">Membrane</keyword>
<feature type="transmembrane region" description="Helical" evidence="1">
    <location>
        <begin position="112"/>
        <end position="129"/>
    </location>
</feature>
<dbReference type="Proteomes" id="UP001597076">
    <property type="component" value="Unassembled WGS sequence"/>
</dbReference>
<keyword evidence="3" id="KW-1185">Reference proteome</keyword>
<dbReference type="AlphaFoldDB" id="A0ABD6BI77"/>
<feature type="transmembrane region" description="Helical" evidence="1">
    <location>
        <begin position="37"/>
        <end position="57"/>
    </location>
</feature>